<keyword evidence="7" id="KW-1185">Reference proteome</keyword>
<dbReference type="InterPro" id="IPR036390">
    <property type="entry name" value="WH_DNA-bd_sf"/>
</dbReference>
<organism evidence="6 7">
    <name type="scientific">Paraferrimonas sedimenticola</name>
    <dbReference type="NCBI Taxonomy" id="375674"/>
    <lineage>
        <taxon>Bacteria</taxon>
        <taxon>Pseudomonadati</taxon>
        <taxon>Pseudomonadota</taxon>
        <taxon>Gammaproteobacteria</taxon>
        <taxon>Alteromonadales</taxon>
        <taxon>Ferrimonadaceae</taxon>
        <taxon>Paraferrimonas</taxon>
    </lineage>
</organism>
<gene>
    <name evidence="6" type="ORF">GCM10007895_24070</name>
</gene>
<keyword evidence="2" id="KW-0805">Transcription regulation</keyword>
<comment type="caution">
    <text evidence="6">The sequence shown here is derived from an EMBL/GenBank/DDBJ whole genome shotgun (WGS) entry which is preliminary data.</text>
</comment>
<accession>A0AA37RX75</accession>
<reference evidence="6" key="1">
    <citation type="journal article" date="2014" name="Int. J. Syst. Evol. Microbiol.">
        <title>Complete genome sequence of Corynebacterium casei LMG S-19264T (=DSM 44701T), isolated from a smear-ripened cheese.</title>
        <authorList>
            <consortium name="US DOE Joint Genome Institute (JGI-PGF)"/>
            <person name="Walter F."/>
            <person name="Albersmeier A."/>
            <person name="Kalinowski J."/>
            <person name="Ruckert C."/>
        </authorList>
    </citation>
    <scope>NUCLEOTIDE SEQUENCE</scope>
    <source>
        <strain evidence="6">NBRC 101628</strain>
    </source>
</reference>
<dbReference type="InterPro" id="IPR005119">
    <property type="entry name" value="LysR_subst-bd"/>
</dbReference>
<feature type="domain" description="HTH lysR-type" evidence="5">
    <location>
        <begin position="3"/>
        <end position="61"/>
    </location>
</feature>
<reference evidence="6" key="2">
    <citation type="submission" date="2023-01" db="EMBL/GenBank/DDBJ databases">
        <title>Draft genome sequence of Paraferrimonas sedimenticola strain NBRC 101628.</title>
        <authorList>
            <person name="Sun Q."/>
            <person name="Mori K."/>
        </authorList>
    </citation>
    <scope>NUCLEOTIDE SEQUENCE</scope>
    <source>
        <strain evidence="6">NBRC 101628</strain>
    </source>
</reference>
<dbReference type="PANTHER" id="PTHR30126:SF91">
    <property type="entry name" value="LYSR FAMILY TRANSCRIPTIONAL REGULATOR"/>
    <property type="match status" value="1"/>
</dbReference>
<dbReference type="SUPFAM" id="SSF46785">
    <property type="entry name" value="Winged helix' DNA-binding domain"/>
    <property type="match status" value="1"/>
</dbReference>
<dbReference type="RefSeq" id="WP_169902775.1">
    <property type="nucleotide sequence ID" value="NZ_BSNC01000005.1"/>
</dbReference>
<evidence type="ECO:0000256" key="3">
    <source>
        <dbReference type="ARBA" id="ARBA00023125"/>
    </source>
</evidence>
<sequence>MHITTERLQYLVAVAKHGSFSSAARELGVSNTAVNKTIQALEFDLDLVIFERQAGKRPVLTDAGKALYFQALDILPRIIQMEQSADLLSQGVESSLSIALHPYTHYPEFNELLRELSLMYPTVELKVLDAEALSGYDDEFDVMIAPSRNTLPRGLQISTIGEFEWLIVCAPQFDLVKRKGHLAIEDFDLHQQLLLAEGFFTKPEYREAMRHSSRVISVDRFYQLRELLLSGVGFAMYPAKLAAPLIESGQLVDLEFDFGQSGNRWPIEVLWRNQQGKAGQWLVEQLVSD</sequence>
<dbReference type="GO" id="GO:0003700">
    <property type="term" value="F:DNA-binding transcription factor activity"/>
    <property type="evidence" value="ECO:0007669"/>
    <property type="project" value="InterPro"/>
</dbReference>
<evidence type="ECO:0000259" key="5">
    <source>
        <dbReference type="PROSITE" id="PS50931"/>
    </source>
</evidence>
<dbReference type="SUPFAM" id="SSF53850">
    <property type="entry name" value="Periplasmic binding protein-like II"/>
    <property type="match status" value="1"/>
</dbReference>
<keyword evidence="3" id="KW-0238">DNA-binding</keyword>
<dbReference type="GO" id="GO:0000976">
    <property type="term" value="F:transcription cis-regulatory region binding"/>
    <property type="evidence" value="ECO:0007669"/>
    <property type="project" value="TreeGrafter"/>
</dbReference>
<evidence type="ECO:0000313" key="7">
    <source>
        <dbReference type="Proteomes" id="UP001161422"/>
    </source>
</evidence>
<dbReference type="EMBL" id="BSNC01000005">
    <property type="protein sequence ID" value="GLP97101.1"/>
    <property type="molecule type" value="Genomic_DNA"/>
</dbReference>
<dbReference type="AlphaFoldDB" id="A0AA37RX75"/>
<dbReference type="InterPro" id="IPR036388">
    <property type="entry name" value="WH-like_DNA-bd_sf"/>
</dbReference>
<keyword evidence="4" id="KW-0804">Transcription</keyword>
<comment type="similarity">
    <text evidence="1">Belongs to the LysR transcriptional regulatory family.</text>
</comment>
<name>A0AA37RX75_9GAMM</name>
<dbReference type="Gene3D" id="3.40.190.290">
    <property type="match status" value="1"/>
</dbReference>
<proteinExistence type="inferred from homology"/>
<dbReference type="Gene3D" id="1.10.10.10">
    <property type="entry name" value="Winged helix-like DNA-binding domain superfamily/Winged helix DNA-binding domain"/>
    <property type="match status" value="1"/>
</dbReference>
<protein>
    <submittedName>
        <fullName evidence="6">LysR family transcriptional regulator</fullName>
    </submittedName>
</protein>
<dbReference type="InterPro" id="IPR000847">
    <property type="entry name" value="LysR_HTH_N"/>
</dbReference>
<evidence type="ECO:0000256" key="1">
    <source>
        <dbReference type="ARBA" id="ARBA00009437"/>
    </source>
</evidence>
<evidence type="ECO:0000313" key="6">
    <source>
        <dbReference type="EMBL" id="GLP97101.1"/>
    </source>
</evidence>
<evidence type="ECO:0000256" key="4">
    <source>
        <dbReference type="ARBA" id="ARBA00023163"/>
    </source>
</evidence>
<evidence type="ECO:0000256" key="2">
    <source>
        <dbReference type="ARBA" id="ARBA00023015"/>
    </source>
</evidence>
<dbReference type="PANTHER" id="PTHR30126">
    <property type="entry name" value="HTH-TYPE TRANSCRIPTIONAL REGULATOR"/>
    <property type="match status" value="1"/>
</dbReference>
<dbReference type="Pfam" id="PF03466">
    <property type="entry name" value="LysR_substrate"/>
    <property type="match status" value="1"/>
</dbReference>
<dbReference type="PROSITE" id="PS50931">
    <property type="entry name" value="HTH_LYSR"/>
    <property type="match status" value="1"/>
</dbReference>
<dbReference type="Proteomes" id="UP001161422">
    <property type="component" value="Unassembled WGS sequence"/>
</dbReference>
<dbReference type="Pfam" id="PF00126">
    <property type="entry name" value="HTH_1"/>
    <property type="match status" value="1"/>
</dbReference>